<dbReference type="Proteomes" id="UP000559256">
    <property type="component" value="Unassembled WGS sequence"/>
</dbReference>
<feature type="domain" description="N-acetyltransferase" evidence="1">
    <location>
        <begin position="26"/>
        <end position="185"/>
    </location>
</feature>
<gene>
    <name evidence="2" type="ORF">D9758_001972</name>
</gene>
<evidence type="ECO:0000313" key="3">
    <source>
        <dbReference type="Proteomes" id="UP000559256"/>
    </source>
</evidence>
<dbReference type="Pfam" id="PF13302">
    <property type="entry name" value="Acetyltransf_3"/>
    <property type="match status" value="1"/>
</dbReference>
<dbReference type="PROSITE" id="PS51186">
    <property type="entry name" value="GNAT"/>
    <property type="match status" value="1"/>
</dbReference>
<dbReference type="InterPro" id="IPR016181">
    <property type="entry name" value="Acyl_CoA_acyltransferase"/>
</dbReference>
<name>A0A8H5LUK0_9AGAR</name>
<dbReference type="OrthoDB" id="64477at2759"/>
<comment type="caution">
    <text evidence="2">The sequence shown here is derived from an EMBL/GenBank/DDBJ whole genome shotgun (WGS) entry which is preliminary data.</text>
</comment>
<dbReference type="Gene3D" id="3.40.630.30">
    <property type="match status" value="1"/>
</dbReference>
<dbReference type="EMBL" id="JAACJM010000010">
    <property type="protein sequence ID" value="KAF5370595.1"/>
    <property type="molecule type" value="Genomic_DNA"/>
</dbReference>
<sequence>MDLASLKLKSRTGRIILVRPTEAHDEAIRELRTHPTIRQYLRFLPETITTEEVRKIREDRADDNTRLDFSVHLVDDSGSVGDFVGGTGLLNTDEVNNHTDVGIWLSPNVHRGGIGTDSLYTLLSYAFDERGFHKVIFETGADNLNMRGWLEKVAGVTIEGTFRELWRDLINGGYSDAVSYGILEDQWRGQVKGKLEKRLGLL</sequence>
<keyword evidence="3" id="KW-1185">Reference proteome</keyword>
<dbReference type="SUPFAM" id="SSF55729">
    <property type="entry name" value="Acyl-CoA N-acyltransferases (Nat)"/>
    <property type="match status" value="1"/>
</dbReference>
<evidence type="ECO:0000259" key="1">
    <source>
        <dbReference type="PROSITE" id="PS51186"/>
    </source>
</evidence>
<accession>A0A8H5LUK0</accession>
<dbReference type="InterPro" id="IPR000182">
    <property type="entry name" value="GNAT_dom"/>
</dbReference>
<reference evidence="2 3" key="1">
    <citation type="journal article" date="2020" name="ISME J.">
        <title>Uncovering the hidden diversity of litter-decomposition mechanisms in mushroom-forming fungi.</title>
        <authorList>
            <person name="Floudas D."/>
            <person name="Bentzer J."/>
            <person name="Ahren D."/>
            <person name="Johansson T."/>
            <person name="Persson P."/>
            <person name="Tunlid A."/>
        </authorList>
    </citation>
    <scope>NUCLEOTIDE SEQUENCE [LARGE SCALE GENOMIC DNA]</scope>
    <source>
        <strain evidence="2 3">CBS 291.85</strain>
    </source>
</reference>
<dbReference type="AlphaFoldDB" id="A0A8H5LUK0"/>
<proteinExistence type="predicted"/>
<dbReference type="PANTHER" id="PTHR43610:SF1">
    <property type="entry name" value="N-ACETYLTRANSFERASE DOMAIN-CONTAINING PROTEIN"/>
    <property type="match status" value="1"/>
</dbReference>
<evidence type="ECO:0000313" key="2">
    <source>
        <dbReference type="EMBL" id="KAF5370595.1"/>
    </source>
</evidence>
<organism evidence="2 3">
    <name type="scientific">Tetrapyrgos nigripes</name>
    <dbReference type="NCBI Taxonomy" id="182062"/>
    <lineage>
        <taxon>Eukaryota</taxon>
        <taxon>Fungi</taxon>
        <taxon>Dikarya</taxon>
        <taxon>Basidiomycota</taxon>
        <taxon>Agaricomycotina</taxon>
        <taxon>Agaricomycetes</taxon>
        <taxon>Agaricomycetidae</taxon>
        <taxon>Agaricales</taxon>
        <taxon>Marasmiineae</taxon>
        <taxon>Marasmiaceae</taxon>
        <taxon>Tetrapyrgos</taxon>
    </lineage>
</organism>
<protein>
    <recommendedName>
        <fullName evidence="1">N-acetyltransferase domain-containing protein</fullName>
    </recommendedName>
</protein>
<dbReference type="PANTHER" id="PTHR43610">
    <property type="entry name" value="BLL6696 PROTEIN"/>
    <property type="match status" value="1"/>
</dbReference>
<dbReference type="GO" id="GO:0016747">
    <property type="term" value="F:acyltransferase activity, transferring groups other than amino-acyl groups"/>
    <property type="evidence" value="ECO:0007669"/>
    <property type="project" value="InterPro"/>
</dbReference>